<protein>
    <submittedName>
        <fullName evidence="8">CoA pyrophosphatase</fullName>
    </submittedName>
</protein>
<accession>A0ABX6YI58</accession>
<comment type="cofactor">
    <cofactor evidence="1">
        <name>Mn(2+)</name>
        <dbReference type="ChEBI" id="CHEBI:29035"/>
    </cofactor>
</comment>
<dbReference type="PANTHER" id="PTHR12992:SF11">
    <property type="entry name" value="MITOCHONDRIAL COENZYME A DIPHOSPHATASE NUDT8"/>
    <property type="match status" value="1"/>
</dbReference>
<dbReference type="Gene3D" id="3.90.79.10">
    <property type="entry name" value="Nucleoside Triphosphate Pyrophosphohydrolase"/>
    <property type="match status" value="1"/>
</dbReference>
<evidence type="ECO:0000259" key="7">
    <source>
        <dbReference type="PROSITE" id="PS51462"/>
    </source>
</evidence>
<name>A0ABX6YI58_9MICO</name>
<proteinExistence type="predicted"/>
<dbReference type="EMBL" id="CP061169">
    <property type="protein sequence ID" value="QPZ38473.1"/>
    <property type="molecule type" value="Genomic_DNA"/>
</dbReference>
<dbReference type="InterPro" id="IPR015797">
    <property type="entry name" value="NUDIX_hydrolase-like_dom_sf"/>
</dbReference>
<dbReference type="SUPFAM" id="SSF55811">
    <property type="entry name" value="Nudix"/>
    <property type="match status" value="1"/>
</dbReference>
<keyword evidence="4" id="KW-0378">Hydrolase</keyword>
<dbReference type="RefSeq" id="WP_166986385.1">
    <property type="nucleotide sequence ID" value="NZ_CP061169.1"/>
</dbReference>
<dbReference type="PANTHER" id="PTHR12992">
    <property type="entry name" value="NUDIX HYDROLASE"/>
    <property type="match status" value="1"/>
</dbReference>
<evidence type="ECO:0000256" key="2">
    <source>
        <dbReference type="ARBA" id="ARBA00001946"/>
    </source>
</evidence>
<dbReference type="InterPro" id="IPR045121">
    <property type="entry name" value="CoAse"/>
</dbReference>
<reference evidence="8 9" key="1">
    <citation type="submission" date="2020-12" db="EMBL/GenBank/DDBJ databases">
        <title>Microbacterium sp. HY060.</title>
        <authorList>
            <person name="Zhou J."/>
        </authorList>
    </citation>
    <scope>NUCLEOTIDE SEQUENCE [LARGE SCALE GENOMIC DNA]</scope>
    <source>
        <strain evidence="8 9">HY60</strain>
    </source>
</reference>
<dbReference type="Proteomes" id="UP000662814">
    <property type="component" value="Chromosome"/>
</dbReference>
<evidence type="ECO:0000313" key="9">
    <source>
        <dbReference type="Proteomes" id="UP000662814"/>
    </source>
</evidence>
<evidence type="ECO:0000256" key="6">
    <source>
        <dbReference type="ARBA" id="ARBA00023211"/>
    </source>
</evidence>
<organism evidence="8 9">
    <name type="scientific">Paramicrobacterium chengjingii</name>
    <dbReference type="NCBI Taxonomy" id="2769067"/>
    <lineage>
        <taxon>Bacteria</taxon>
        <taxon>Bacillati</taxon>
        <taxon>Actinomycetota</taxon>
        <taxon>Actinomycetes</taxon>
        <taxon>Micrococcales</taxon>
        <taxon>Microbacteriaceae</taxon>
        <taxon>Paramicrobacterium</taxon>
    </lineage>
</organism>
<evidence type="ECO:0000256" key="3">
    <source>
        <dbReference type="ARBA" id="ARBA00022723"/>
    </source>
</evidence>
<gene>
    <name evidence="8" type="ORF">HCR76_17100</name>
</gene>
<evidence type="ECO:0000313" key="8">
    <source>
        <dbReference type="EMBL" id="QPZ38473.1"/>
    </source>
</evidence>
<keyword evidence="5" id="KW-0460">Magnesium</keyword>
<keyword evidence="9" id="KW-1185">Reference proteome</keyword>
<dbReference type="CDD" id="cd03426">
    <property type="entry name" value="NUDIX_CoAse_Nudt7"/>
    <property type="match status" value="1"/>
</dbReference>
<evidence type="ECO:0000256" key="4">
    <source>
        <dbReference type="ARBA" id="ARBA00022801"/>
    </source>
</evidence>
<feature type="domain" description="Nudix hydrolase" evidence="7">
    <location>
        <begin position="39"/>
        <end position="188"/>
    </location>
</feature>
<evidence type="ECO:0000256" key="5">
    <source>
        <dbReference type="ARBA" id="ARBA00022842"/>
    </source>
</evidence>
<keyword evidence="6" id="KW-0464">Manganese</keyword>
<comment type="cofactor">
    <cofactor evidence="2">
        <name>Mg(2+)</name>
        <dbReference type="ChEBI" id="CHEBI:18420"/>
    </cofactor>
</comment>
<keyword evidence="3" id="KW-0479">Metal-binding</keyword>
<dbReference type="InterPro" id="IPR000086">
    <property type="entry name" value="NUDIX_hydrolase_dom"/>
</dbReference>
<dbReference type="Pfam" id="PF00293">
    <property type="entry name" value="NUDIX"/>
    <property type="match status" value="1"/>
</dbReference>
<sequence length="230" mass="25295">MAPDSRRLRNALSIREQLGSLCTRDVDWQRGFPPAPNDGVRPAAVLILFGVLDDAPASDDSGHVPTDLDVLLQRRSATLRSHPSQISFPGGRLEPQDEDAVAAAVREAREETGLDPAGVDVIGTLPNVPLPVSNHTVTPVLGWWQHPSRVAAVDHAETVDVFRVPVADLLDPANRVTSVRRYGRRTFRAPAFTLAQSDTLLWGFTAMVLSRLFDELDWTEPWDAARELEV</sequence>
<dbReference type="PROSITE" id="PS51462">
    <property type="entry name" value="NUDIX"/>
    <property type="match status" value="1"/>
</dbReference>
<evidence type="ECO:0000256" key="1">
    <source>
        <dbReference type="ARBA" id="ARBA00001936"/>
    </source>
</evidence>